<evidence type="ECO:0000313" key="4">
    <source>
        <dbReference type="Proteomes" id="UP000199400"/>
    </source>
</evidence>
<keyword evidence="2" id="KW-0732">Signal</keyword>
<reference evidence="4" key="1">
    <citation type="submission" date="2016-10" db="EMBL/GenBank/DDBJ databases">
        <authorList>
            <person name="Varghese N."/>
            <person name="Submissions S."/>
        </authorList>
    </citation>
    <scope>NUCLEOTIDE SEQUENCE [LARGE SCALE GENOMIC DNA]</scope>
    <source>
        <strain evidence="4">ATCC 25963</strain>
    </source>
</reference>
<name>A0A1I2DM49_9BACT</name>
<dbReference type="Proteomes" id="UP000199400">
    <property type="component" value="Unassembled WGS sequence"/>
</dbReference>
<dbReference type="EMBL" id="FOMX01000020">
    <property type="protein sequence ID" value="SFE81371.1"/>
    <property type="molecule type" value="Genomic_DNA"/>
</dbReference>
<feature type="chain" id="PRO_5011589237" evidence="2">
    <location>
        <begin position="27"/>
        <end position="291"/>
    </location>
</feature>
<evidence type="ECO:0000256" key="1">
    <source>
        <dbReference type="SAM" id="MobiDB-lite"/>
    </source>
</evidence>
<dbReference type="AlphaFoldDB" id="A0A1I2DM49"/>
<keyword evidence="4" id="KW-1185">Reference proteome</keyword>
<organism evidence="3 4">
    <name type="scientific">Nannocystis exedens</name>
    <dbReference type="NCBI Taxonomy" id="54"/>
    <lineage>
        <taxon>Bacteria</taxon>
        <taxon>Pseudomonadati</taxon>
        <taxon>Myxococcota</taxon>
        <taxon>Polyangia</taxon>
        <taxon>Nannocystales</taxon>
        <taxon>Nannocystaceae</taxon>
        <taxon>Nannocystis</taxon>
    </lineage>
</organism>
<protein>
    <submittedName>
        <fullName evidence="3">Uncharacterized protein</fullName>
    </submittedName>
</protein>
<feature type="signal peptide" evidence="2">
    <location>
        <begin position="1"/>
        <end position="26"/>
    </location>
</feature>
<feature type="region of interest" description="Disordered" evidence="1">
    <location>
        <begin position="109"/>
        <end position="135"/>
    </location>
</feature>
<feature type="compositionally biased region" description="Pro residues" evidence="1">
    <location>
        <begin position="111"/>
        <end position="135"/>
    </location>
</feature>
<accession>A0A1I2DM49</accession>
<evidence type="ECO:0000313" key="3">
    <source>
        <dbReference type="EMBL" id="SFE81371.1"/>
    </source>
</evidence>
<sequence>MPRFLAPLHPVALAPQLAVVAWLALAAAPLELHTDAVDRRLTEAGLRARVGDDLDTWTIRVRGGPHERELAVRLRGPDGATRTRRLVLAGDTREDRSRELAASLTLLMDEAPPPLRGDRPATPPPAPLRPSPPPLQGWLGLGPRIEVGSGSVEGGADVMGGAWLLRDHLQPIASLGFGGTAPEDVSVFHLRFGGGLAAGASLLKRQIWLGGHVLAHALRSRVRDLRHNDVDWTSSTEIGATLQYRGRRVFLGARTGVDLVSPSRSVAGHGARFRRGPAQWMLGLVIGVIFG</sequence>
<evidence type="ECO:0000256" key="2">
    <source>
        <dbReference type="SAM" id="SignalP"/>
    </source>
</evidence>
<gene>
    <name evidence="3" type="ORF">SAMN02745121_05597</name>
</gene>
<proteinExistence type="predicted"/>
<dbReference type="STRING" id="54.SAMN02745121_05597"/>